<dbReference type="InterPro" id="IPR029787">
    <property type="entry name" value="Nucleotide_cyclase"/>
</dbReference>
<dbReference type="Pfam" id="PF00563">
    <property type="entry name" value="EAL"/>
    <property type="match status" value="1"/>
</dbReference>
<dbReference type="SMART" id="SM00052">
    <property type="entry name" value="EAL"/>
    <property type="match status" value="1"/>
</dbReference>
<dbReference type="SUPFAM" id="SSF141868">
    <property type="entry name" value="EAL domain-like"/>
    <property type="match status" value="1"/>
</dbReference>
<feature type="transmembrane region" description="Helical" evidence="1">
    <location>
        <begin position="33"/>
        <end position="57"/>
    </location>
</feature>
<organism evidence="4 5">
    <name type="scientific">Vibrio nigripulchritudo SOn1</name>
    <dbReference type="NCBI Taxonomy" id="1238450"/>
    <lineage>
        <taxon>Bacteria</taxon>
        <taxon>Pseudomonadati</taxon>
        <taxon>Pseudomonadota</taxon>
        <taxon>Gammaproteobacteria</taxon>
        <taxon>Vibrionales</taxon>
        <taxon>Vibrionaceae</taxon>
        <taxon>Vibrio</taxon>
    </lineage>
</organism>
<protein>
    <submittedName>
        <fullName evidence="4">EAL and GGDEF domains protein</fullName>
    </submittedName>
</protein>
<dbReference type="Pfam" id="PF00990">
    <property type="entry name" value="GGDEF"/>
    <property type="match status" value="1"/>
</dbReference>
<comment type="caution">
    <text evidence="4">The sequence shown here is derived from an EMBL/GenBank/DDBJ whole genome shotgun (WGS) entry which is preliminary data.</text>
</comment>
<accession>A0AAV2VT72</accession>
<evidence type="ECO:0000313" key="5">
    <source>
        <dbReference type="Proteomes" id="UP000018211"/>
    </source>
</evidence>
<feature type="domain" description="GGDEF" evidence="3">
    <location>
        <begin position="131"/>
        <end position="263"/>
    </location>
</feature>
<keyword evidence="1" id="KW-1133">Transmembrane helix</keyword>
<evidence type="ECO:0000313" key="4">
    <source>
        <dbReference type="EMBL" id="CCO47896.1"/>
    </source>
</evidence>
<dbReference type="InterPro" id="IPR001633">
    <property type="entry name" value="EAL_dom"/>
</dbReference>
<dbReference type="CDD" id="cd01948">
    <property type="entry name" value="EAL"/>
    <property type="match status" value="1"/>
</dbReference>
<feature type="transmembrane region" description="Helical" evidence="1">
    <location>
        <begin position="64"/>
        <end position="88"/>
    </location>
</feature>
<dbReference type="PROSITE" id="PS50887">
    <property type="entry name" value="GGDEF"/>
    <property type="match status" value="1"/>
</dbReference>
<dbReference type="NCBIfam" id="TIGR00254">
    <property type="entry name" value="GGDEF"/>
    <property type="match status" value="1"/>
</dbReference>
<dbReference type="SMART" id="SM00267">
    <property type="entry name" value="GGDEF"/>
    <property type="match status" value="1"/>
</dbReference>
<keyword evidence="1" id="KW-0472">Membrane</keyword>
<evidence type="ECO:0000259" key="3">
    <source>
        <dbReference type="PROSITE" id="PS50887"/>
    </source>
</evidence>
<reference evidence="4 5" key="1">
    <citation type="journal article" date="2013" name="ISME J.">
        <title>Comparative genomics of pathogenic lineages of Vibrio nigripulchritudo identifies virulence-associated traits.</title>
        <authorList>
            <person name="Goudenege D."/>
            <person name="Labreuche Y."/>
            <person name="Krin E."/>
            <person name="Ansquer D."/>
            <person name="Mangenot S."/>
            <person name="Calteau A."/>
            <person name="Medigue C."/>
            <person name="Mazel D."/>
            <person name="Polz M.F."/>
            <person name="Le Roux F."/>
        </authorList>
    </citation>
    <scope>NUCLEOTIDE SEQUENCE [LARGE SCALE GENOMIC DNA]</scope>
    <source>
        <strain evidence="4 5">SOn1</strain>
    </source>
</reference>
<dbReference type="PANTHER" id="PTHR33121:SF79">
    <property type="entry name" value="CYCLIC DI-GMP PHOSPHODIESTERASE PDED-RELATED"/>
    <property type="match status" value="1"/>
</dbReference>
<evidence type="ECO:0000256" key="1">
    <source>
        <dbReference type="SAM" id="Phobius"/>
    </source>
</evidence>
<proteinExistence type="predicted"/>
<dbReference type="InterPro" id="IPR000160">
    <property type="entry name" value="GGDEF_dom"/>
</dbReference>
<dbReference type="CDD" id="cd01949">
    <property type="entry name" value="GGDEF"/>
    <property type="match status" value="1"/>
</dbReference>
<dbReference type="AlphaFoldDB" id="A0AAV2VT72"/>
<sequence>MILFADLLVFLGIVFLGLGLKPAVQICQKTHEIGWQILLTLIIAFMIGYSLFLFYLLSIRTITFVELGMSAILFGGSLFVALVVNYSLKSIGKIDDIAQLERYNAMHDSLTQLPNRHYCMQQLDKRIERRTPFSVLLFDVNNFKYVNDAMGHQFGDMLLRQISQRLSMILPKQAFFSRIGGDEFVVILRTGGRRPIEELYTVITEELSHPFNLGEYSIIASISTGVSIYPEYSTEKDQILKQADVAMYEAKNSGCGLYFYSSDLADKAKEQLDISSQLTSALHNQEFELHYQPIVNTRYNSLYGYEALIRWPQANGTFISPEVFIPIAEQSHIIRDITDWVVNQVILDMQLFHESGIDASIHLNLSAKDLNSRALFNNLEQLVKSDQLNANRLVLEVTESNMLKDLKNTKQVLQALREIGFKISLDDFGTGYSSLTLLRELPIDQIKIDKSFVSGMHRSEADHAIVKSSISLAHGLNCTVIAEGVEETELMVLLDTANCDYVQGFINGRAQTLEDIIFWTKQHQLKSAI</sequence>
<feature type="domain" description="EAL" evidence="2">
    <location>
        <begin position="271"/>
        <end position="524"/>
    </location>
</feature>
<dbReference type="InterPro" id="IPR035919">
    <property type="entry name" value="EAL_sf"/>
</dbReference>
<dbReference type="InterPro" id="IPR043128">
    <property type="entry name" value="Rev_trsase/Diguanyl_cyclase"/>
</dbReference>
<dbReference type="Gene3D" id="3.30.70.270">
    <property type="match status" value="1"/>
</dbReference>
<dbReference type="InterPro" id="IPR050706">
    <property type="entry name" value="Cyclic-di-GMP_PDE-like"/>
</dbReference>
<dbReference type="SUPFAM" id="SSF55073">
    <property type="entry name" value="Nucleotide cyclase"/>
    <property type="match status" value="1"/>
</dbReference>
<dbReference type="Gene3D" id="3.20.20.450">
    <property type="entry name" value="EAL domain"/>
    <property type="match status" value="1"/>
</dbReference>
<dbReference type="EMBL" id="CAOF01000133">
    <property type="protein sequence ID" value="CCO47896.1"/>
    <property type="molecule type" value="Genomic_DNA"/>
</dbReference>
<dbReference type="GO" id="GO:0071111">
    <property type="term" value="F:cyclic-guanylate-specific phosphodiesterase activity"/>
    <property type="evidence" value="ECO:0007669"/>
    <property type="project" value="InterPro"/>
</dbReference>
<dbReference type="RefSeq" id="WP_022561490.1">
    <property type="nucleotide sequence ID" value="NZ_LK391965.1"/>
</dbReference>
<evidence type="ECO:0000259" key="2">
    <source>
        <dbReference type="PROSITE" id="PS50883"/>
    </source>
</evidence>
<gene>
    <name evidence="4" type="ORF">VIBNISOn1_410048</name>
</gene>
<dbReference type="PROSITE" id="PS50883">
    <property type="entry name" value="EAL"/>
    <property type="match status" value="1"/>
</dbReference>
<dbReference type="Proteomes" id="UP000018211">
    <property type="component" value="Unassembled WGS sequence"/>
</dbReference>
<dbReference type="PANTHER" id="PTHR33121">
    <property type="entry name" value="CYCLIC DI-GMP PHOSPHODIESTERASE PDEF"/>
    <property type="match status" value="1"/>
</dbReference>
<keyword evidence="1" id="KW-0812">Transmembrane</keyword>
<name>A0AAV2VT72_9VIBR</name>